<proteinExistence type="predicted"/>
<evidence type="ECO:0000313" key="1">
    <source>
        <dbReference type="EMBL" id="KAK3046964.1"/>
    </source>
</evidence>
<accession>A0AAJ0D602</accession>
<reference evidence="1" key="1">
    <citation type="submission" date="2023-04" db="EMBL/GenBank/DDBJ databases">
        <title>Black Yeasts Isolated from many extreme environments.</title>
        <authorList>
            <person name="Coleine C."/>
            <person name="Stajich J.E."/>
            <person name="Selbmann L."/>
        </authorList>
    </citation>
    <scope>NUCLEOTIDE SEQUENCE</scope>
    <source>
        <strain evidence="1">CCFEE 5312</strain>
    </source>
</reference>
<gene>
    <name evidence="1" type="ORF">LTR09_011604</name>
</gene>
<name>A0AAJ0D602_9PEZI</name>
<comment type="caution">
    <text evidence="1">The sequence shown here is derived from an EMBL/GenBank/DDBJ whole genome shotgun (WGS) entry which is preliminary data.</text>
</comment>
<evidence type="ECO:0000313" key="2">
    <source>
        <dbReference type="Proteomes" id="UP001271007"/>
    </source>
</evidence>
<keyword evidence="2" id="KW-1185">Reference proteome</keyword>
<protein>
    <submittedName>
        <fullName evidence="1">Uncharacterized protein</fullName>
    </submittedName>
</protein>
<dbReference type="Proteomes" id="UP001271007">
    <property type="component" value="Unassembled WGS sequence"/>
</dbReference>
<dbReference type="AlphaFoldDB" id="A0AAJ0D602"/>
<organism evidence="1 2">
    <name type="scientific">Extremus antarcticus</name>
    <dbReference type="NCBI Taxonomy" id="702011"/>
    <lineage>
        <taxon>Eukaryota</taxon>
        <taxon>Fungi</taxon>
        <taxon>Dikarya</taxon>
        <taxon>Ascomycota</taxon>
        <taxon>Pezizomycotina</taxon>
        <taxon>Dothideomycetes</taxon>
        <taxon>Dothideomycetidae</taxon>
        <taxon>Mycosphaerellales</taxon>
        <taxon>Extremaceae</taxon>
        <taxon>Extremus</taxon>
    </lineage>
</organism>
<dbReference type="EMBL" id="JAWDJX010000073">
    <property type="protein sequence ID" value="KAK3046964.1"/>
    <property type="molecule type" value="Genomic_DNA"/>
</dbReference>
<sequence length="150" mass="16587">MFVTINQLILEKVLGSPSSGKEVHVDYTMTAVKMLLESVVPTARSGKPFRFVYIGSGLVPMEASDTFVLIVMYWTSNSRTKVVGSHSWVRPWFVVDVPPKVRFIFPGAWIYRDTLGAAMLDAALNGGEPRVLENTALNARDQAALEKLIS</sequence>